<dbReference type="EMBL" id="MPIN01000001">
    <property type="protein sequence ID" value="OJH42200.1"/>
    <property type="molecule type" value="Genomic_DNA"/>
</dbReference>
<dbReference type="Proteomes" id="UP000182229">
    <property type="component" value="Unassembled WGS sequence"/>
</dbReference>
<name>A0A1L9BIV4_9BACT</name>
<feature type="transmembrane region" description="Helical" evidence="2">
    <location>
        <begin position="12"/>
        <end position="30"/>
    </location>
</feature>
<keyword evidence="4" id="KW-1185">Reference proteome</keyword>
<feature type="region of interest" description="Disordered" evidence="1">
    <location>
        <begin position="45"/>
        <end position="92"/>
    </location>
</feature>
<keyword evidence="2" id="KW-1133">Transmembrane helix</keyword>
<evidence type="ECO:0000313" key="4">
    <source>
        <dbReference type="Proteomes" id="UP000182229"/>
    </source>
</evidence>
<dbReference type="STRING" id="83449.BON30_03020"/>
<reference evidence="3 4" key="2">
    <citation type="submission" date="2016-12" db="EMBL/GenBank/DDBJ databases">
        <title>Draft Genome Sequence of Cystobacter ferrugineus Strain Cbfe23.</title>
        <authorList>
            <person name="Akbar S."/>
            <person name="Dowd S.E."/>
            <person name="Stevens D.C."/>
        </authorList>
    </citation>
    <scope>NUCLEOTIDE SEQUENCE [LARGE SCALE GENOMIC DNA]</scope>
    <source>
        <strain evidence="3 4">Cbfe23</strain>
    </source>
</reference>
<evidence type="ECO:0000256" key="2">
    <source>
        <dbReference type="SAM" id="Phobius"/>
    </source>
</evidence>
<keyword evidence="2" id="KW-0472">Membrane</keyword>
<comment type="caution">
    <text evidence="3">The sequence shown here is derived from an EMBL/GenBank/DDBJ whole genome shotgun (WGS) entry which is preliminary data.</text>
</comment>
<dbReference type="RefSeq" id="WP_071896289.1">
    <property type="nucleotide sequence ID" value="NZ_MPIN01000001.1"/>
</dbReference>
<evidence type="ECO:0000256" key="1">
    <source>
        <dbReference type="SAM" id="MobiDB-lite"/>
    </source>
</evidence>
<dbReference type="OrthoDB" id="5522084at2"/>
<evidence type="ECO:0000313" key="3">
    <source>
        <dbReference type="EMBL" id="OJH42200.1"/>
    </source>
</evidence>
<protein>
    <submittedName>
        <fullName evidence="3">Uncharacterized protein</fullName>
    </submittedName>
</protein>
<dbReference type="AlphaFoldDB" id="A0A1L9BIV4"/>
<organism evidence="3 4">
    <name type="scientific">Cystobacter ferrugineus</name>
    <dbReference type="NCBI Taxonomy" id="83449"/>
    <lineage>
        <taxon>Bacteria</taxon>
        <taxon>Pseudomonadati</taxon>
        <taxon>Myxococcota</taxon>
        <taxon>Myxococcia</taxon>
        <taxon>Myxococcales</taxon>
        <taxon>Cystobacterineae</taxon>
        <taxon>Archangiaceae</taxon>
        <taxon>Cystobacter</taxon>
    </lineage>
</organism>
<keyword evidence="2" id="KW-0812">Transmembrane</keyword>
<proteinExistence type="predicted"/>
<feature type="compositionally biased region" description="Basic residues" evidence="1">
    <location>
        <begin position="83"/>
        <end position="92"/>
    </location>
</feature>
<reference evidence="4" key="1">
    <citation type="submission" date="2016-11" db="EMBL/GenBank/DDBJ databases">
        <authorList>
            <person name="Shukria A."/>
            <person name="Stevens D.C."/>
        </authorList>
    </citation>
    <scope>NUCLEOTIDE SEQUENCE [LARGE SCALE GENOMIC DNA]</scope>
    <source>
        <strain evidence="4">Cbfe23</strain>
    </source>
</reference>
<sequence length="92" mass="10395">MTPHPLFQESASLRRTVVMMVLIAILLFNWQPDPRLLGARALRREEDQPLPEDTNGVETHAARPLRSAHLEEAGRQLPGGRQAARRRPGRRG</sequence>
<gene>
    <name evidence="3" type="ORF">BON30_03020</name>
</gene>
<accession>A0A1L9BIV4</accession>